<reference evidence="2" key="1">
    <citation type="journal article" date="2022" name="Int. J. Mol. Sci.">
        <title>Draft Genome of Tanacetum Coccineum: Genomic Comparison of Closely Related Tanacetum-Family Plants.</title>
        <authorList>
            <person name="Yamashiro T."/>
            <person name="Shiraishi A."/>
            <person name="Nakayama K."/>
            <person name="Satake H."/>
        </authorList>
    </citation>
    <scope>NUCLEOTIDE SEQUENCE</scope>
</reference>
<organism evidence="2 3">
    <name type="scientific">Tanacetum coccineum</name>
    <dbReference type="NCBI Taxonomy" id="301880"/>
    <lineage>
        <taxon>Eukaryota</taxon>
        <taxon>Viridiplantae</taxon>
        <taxon>Streptophyta</taxon>
        <taxon>Embryophyta</taxon>
        <taxon>Tracheophyta</taxon>
        <taxon>Spermatophyta</taxon>
        <taxon>Magnoliopsida</taxon>
        <taxon>eudicotyledons</taxon>
        <taxon>Gunneridae</taxon>
        <taxon>Pentapetalae</taxon>
        <taxon>asterids</taxon>
        <taxon>campanulids</taxon>
        <taxon>Asterales</taxon>
        <taxon>Asteraceae</taxon>
        <taxon>Asteroideae</taxon>
        <taxon>Anthemideae</taxon>
        <taxon>Anthemidinae</taxon>
        <taxon>Tanacetum</taxon>
    </lineage>
</organism>
<dbReference type="Proteomes" id="UP001151760">
    <property type="component" value="Unassembled WGS sequence"/>
</dbReference>
<sequence>MIGQGGIYSAGSRGIVGEAITIGEGLSIGSCDAISCVLVTGISLEPSYSSGVPSLWQGSRKLATGKSYCSMQPITNRAPYTMRTSSTPSSIPNTTSSPTTPSSLNTTPSRTLAFTLV</sequence>
<feature type="region of interest" description="Disordered" evidence="1">
    <location>
        <begin position="79"/>
        <end position="107"/>
    </location>
</feature>
<name>A0ABQ5DIH8_9ASTR</name>
<protein>
    <submittedName>
        <fullName evidence="2">Uncharacterized protein</fullName>
    </submittedName>
</protein>
<evidence type="ECO:0000313" key="3">
    <source>
        <dbReference type="Proteomes" id="UP001151760"/>
    </source>
</evidence>
<dbReference type="EMBL" id="BQNB010015276">
    <property type="protein sequence ID" value="GJT38086.1"/>
    <property type="molecule type" value="Genomic_DNA"/>
</dbReference>
<evidence type="ECO:0000256" key="1">
    <source>
        <dbReference type="SAM" id="MobiDB-lite"/>
    </source>
</evidence>
<accession>A0ABQ5DIH8</accession>
<evidence type="ECO:0000313" key="2">
    <source>
        <dbReference type="EMBL" id="GJT38086.1"/>
    </source>
</evidence>
<proteinExistence type="predicted"/>
<gene>
    <name evidence="2" type="ORF">Tco_0937951</name>
</gene>
<feature type="compositionally biased region" description="Low complexity" evidence="1">
    <location>
        <begin position="83"/>
        <end position="107"/>
    </location>
</feature>
<comment type="caution">
    <text evidence="2">The sequence shown here is derived from an EMBL/GenBank/DDBJ whole genome shotgun (WGS) entry which is preliminary data.</text>
</comment>
<reference evidence="2" key="2">
    <citation type="submission" date="2022-01" db="EMBL/GenBank/DDBJ databases">
        <authorList>
            <person name="Yamashiro T."/>
            <person name="Shiraishi A."/>
            <person name="Satake H."/>
            <person name="Nakayama K."/>
        </authorList>
    </citation>
    <scope>NUCLEOTIDE SEQUENCE</scope>
</reference>
<keyword evidence="3" id="KW-1185">Reference proteome</keyword>